<keyword evidence="2" id="KW-0540">Nuclease</keyword>
<dbReference type="EMBL" id="CP032050">
    <property type="protein sequence ID" value="AYN67445.1"/>
    <property type="molecule type" value="Genomic_DNA"/>
</dbReference>
<evidence type="ECO:0000313" key="3">
    <source>
        <dbReference type="Proteomes" id="UP000276309"/>
    </source>
</evidence>
<feature type="domain" description="Helicase/UvrB N-terminal" evidence="1">
    <location>
        <begin position="42"/>
        <end position="259"/>
    </location>
</feature>
<proteinExistence type="predicted"/>
<dbReference type="Pfam" id="PF04851">
    <property type="entry name" value="ResIII"/>
    <property type="match status" value="1"/>
</dbReference>
<keyword evidence="2" id="KW-0378">Hydrolase</keyword>
<dbReference type="AlphaFoldDB" id="A0A3G2L5A6"/>
<accession>A0A3G2L5A6</accession>
<dbReference type="GO" id="GO:0005524">
    <property type="term" value="F:ATP binding"/>
    <property type="evidence" value="ECO:0007669"/>
    <property type="project" value="InterPro"/>
</dbReference>
<keyword evidence="2" id="KW-0255">Endonuclease</keyword>
<dbReference type="PANTHER" id="PTHR47396:SF1">
    <property type="entry name" value="ATP-DEPENDENT HELICASE IRC3-RELATED"/>
    <property type="match status" value="1"/>
</dbReference>
<dbReference type="GO" id="GO:0005829">
    <property type="term" value="C:cytosol"/>
    <property type="evidence" value="ECO:0007669"/>
    <property type="project" value="TreeGrafter"/>
</dbReference>
<reference evidence="2 3" key="1">
    <citation type="submission" date="2018-08" db="EMBL/GenBank/DDBJ databases">
        <title>The reduced genetic potential of extracellular carbohydrate catabolism in Euzebyella marina RN62, a Flavobacteriia bacterium isolated from the hadal water.</title>
        <authorList>
            <person name="Xue C."/>
        </authorList>
    </citation>
    <scope>NUCLEOTIDE SEQUENCE [LARGE SCALE GENOMIC DNA]</scope>
    <source>
        <strain evidence="2 3">RN62</strain>
    </source>
</reference>
<keyword evidence="3" id="KW-1185">Reference proteome</keyword>
<dbReference type="OrthoDB" id="9804145at2"/>
<dbReference type="SUPFAM" id="SSF52540">
    <property type="entry name" value="P-loop containing nucleoside triphosphate hydrolases"/>
    <property type="match status" value="2"/>
</dbReference>
<dbReference type="GO" id="GO:0016787">
    <property type="term" value="F:hydrolase activity"/>
    <property type="evidence" value="ECO:0007669"/>
    <property type="project" value="InterPro"/>
</dbReference>
<name>A0A3G2L5A6_9FLAO</name>
<dbReference type="Gene3D" id="3.40.50.300">
    <property type="entry name" value="P-loop containing nucleotide triphosphate hydrolases"/>
    <property type="match status" value="2"/>
</dbReference>
<dbReference type="GO" id="GO:0004519">
    <property type="term" value="F:endonuclease activity"/>
    <property type="evidence" value="ECO:0007669"/>
    <property type="project" value="UniProtKB-KW"/>
</dbReference>
<dbReference type="KEGG" id="emar:D1013_08765"/>
<dbReference type="GO" id="GO:0003677">
    <property type="term" value="F:DNA binding"/>
    <property type="evidence" value="ECO:0007669"/>
    <property type="project" value="InterPro"/>
</dbReference>
<dbReference type="InterPro" id="IPR006935">
    <property type="entry name" value="Helicase/UvrB_N"/>
</dbReference>
<evidence type="ECO:0000313" key="2">
    <source>
        <dbReference type="EMBL" id="AYN67445.1"/>
    </source>
</evidence>
<dbReference type="InterPro" id="IPR050742">
    <property type="entry name" value="Helicase_Restrict-Modif_Enz"/>
</dbReference>
<dbReference type="REBASE" id="276174">
    <property type="entry name" value="EmaRN62ORF8760P"/>
</dbReference>
<gene>
    <name evidence="2" type="ORF">D1013_08765</name>
</gene>
<protein>
    <submittedName>
        <fullName evidence="2">Restriction endonuclease subunit R</fullName>
    </submittedName>
</protein>
<organism evidence="2 3">
    <name type="scientific">Euzebyella marina</name>
    <dbReference type="NCBI Taxonomy" id="1761453"/>
    <lineage>
        <taxon>Bacteria</taxon>
        <taxon>Pseudomonadati</taxon>
        <taxon>Bacteroidota</taxon>
        <taxon>Flavobacteriia</taxon>
        <taxon>Flavobacteriales</taxon>
        <taxon>Flavobacteriaceae</taxon>
        <taxon>Euzebyella</taxon>
    </lineage>
</organism>
<sequence>MLHDKLTYQTKDLVLKINKYYDSTDLSIEYWDRYLDTLCGNREYQKEAIKNALIYLASKQYNSINDLIRQNHSNNPEIRKRFEHVDEYFKKIQLPHKLSGTIDLATGTGKSFVMFGIAQIMLGLGIVKKVLVLCPSITIEKELKRKFIQLSSDPRLSESIPKQAILKNPRIVDGSVTVVEGDICIENIHAVYERTGSSIEDSFGFKKGFETLVLNDESHHIYNKTTGNDLQSKSIKVWKRFLLDDAYAFNYILGFTGTAYIDNDYFNDVIFRYSLRSAIDKGFTKSIDYVGEDDSSNEDQRFQKIYQNHQKNKIIYRDVRPLTILVTNNINNAKRLETRIVEFLSKEENISEEEIRRTKVITVTSDKVHEHNLIRLENVDDKDETIEWIVSVSMLTEGWDVKNVFQIVPMEERAFNSKLLIAQVLGRGLRLPDLYPNAAKVVIFNHSSWGSKIRGLVDEVLEIELRLVSQVLTSETQERSKYHFNLYNIDYKKTERGVENTSETNTFNYKGYINLESSVSNVKKETIYLNVLGGVSEAEYDIKYRFTPLKAIINKIYSEFQTREWEGVVLKLADSEYTKNNLPPREEIEKLLRRSMERVGIEGDLIDENNKRKIFAAFNTLLRKKNKSIVLERLAQKPYLISTKKRERETLSVGNLRTAGSTVFYTNKYEYEIEDEDILRILNEVLEDEDLLKSSEREINAFDFKTPVDILFTTKEPERKFVEKLVKNDNSKIIDAWLKSTNQNFYSIEYSLTTATGNHTKQSKFNPDFFIKVSKNGIEHIIVVEIKSDKDYSPENKAKYKWACSHFKELNNQLEYHKIDQHYDFHFLSPENYDQFFEYLKNGKLIEGKFISNLDNELNN</sequence>
<dbReference type="InterPro" id="IPR027417">
    <property type="entry name" value="P-loop_NTPase"/>
</dbReference>
<evidence type="ECO:0000259" key="1">
    <source>
        <dbReference type="Pfam" id="PF04851"/>
    </source>
</evidence>
<dbReference type="Proteomes" id="UP000276309">
    <property type="component" value="Chromosome"/>
</dbReference>
<dbReference type="PANTHER" id="PTHR47396">
    <property type="entry name" value="TYPE I RESTRICTION ENZYME ECOKI R PROTEIN"/>
    <property type="match status" value="1"/>
</dbReference>